<evidence type="ECO:0000313" key="2">
    <source>
        <dbReference type="EMBL" id="MBD1601966.1"/>
    </source>
</evidence>
<gene>
    <name evidence="1" type="ORF">HAQ05_19555</name>
    <name evidence="2" type="ORF">HAQ05_25140</name>
    <name evidence="3" type="ORF">HAQ05_25835</name>
    <name evidence="4" type="ORF">HAQ05_27095</name>
</gene>
<dbReference type="EMBL" id="JAAOCA010000026">
    <property type="protein sequence ID" value="MBD1600882.1"/>
    <property type="molecule type" value="Genomic_DNA"/>
</dbReference>
<protein>
    <submittedName>
        <fullName evidence="1">DUF1364 domain-containing protein</fullName>
    </submittedName>
</protein>
<dbReference type="Proteomes" id="UP000805841">
    <property type="component" value="Unassembled WGS sequence"/>
</dbReference>
<reference evidence="1" key="2">
    <citation type="submission" date="2020-03" db="EMBL/GenBank/DDBJ databases">
        <authorList>
            <person name="Peral-Aranega E."/>
        </authorList>
    </citation>
    <scope>NUCLEOTIDE SEQUENCE</scope>
    <source>
        <strain evidence="1">CA3A</strain>
    </source>
</reference>
<dbReference type="EMBL" id="JAAOCA010000051">
    <property type="protein sequence ID" value="MBD1602105.1"/>
    <property type="molecule type" value="Genomic_DNA"/>
</dbReference>
<dbReference type="InterPro" id="IPR010774">
    <property type="entry name" value="YbcO"/>
</dbReference>
<keyword evidence="5" id="KW-1185">Reference proteome</keyword>
<evidence type="ECO:0000313" key="5">
    <source>
        <dbReference type="Proteomes" id="UP000805841"/>
    </source>
</evidence>
<evidence type="ECO:0000313" key="1">
    <source>
        <dbReference type="EMBL" id="MBD1600882.1"/>
    </source>
</evidence>
<comment type="caution">
    <text evidence="1">The sequence shown here is derived from an EMBL/GenBank/DDBJ whole genome shotgun (WGS) entry which is preliminary data.</text>
</comment>
<reference evidence="1 5" key="1">
    <citation type="journal article" date="2020" name="Insects">
        <title>Bacteria Belonging to Pseudomonas typographi sp. nov. from the Bark Beetle Ips typographus Have Genomic Potential to Aid in the Host Ecology.</title>
        <authorList>
            <person name="Peral-Aranega E."/>
            <person name="Saati-Santamaria Z."/>
            <person name="Kolarik M."/>
            <person name="Rivas R."/>
            <person name="Garcia-Fraile P."/>
        </authorList>
    </citation>
    <scope>NUCLEOTIDE SEQUENCE [LARGE SCALE GENOMIC DNA]</scope>
    <source>
        <strain evidence="1 5">CA3A</strain>
    </source>
</reference>
<evidence type="ECO:0000313" key="3">
    <source>
        <dbReference type="EMBL" id="MBD1602105.1"/>
    </source>
</evidence>
<dbReference type="EMBL" id="JAAOCA010000066">
    <property type="protein sequence ID" value="MBD1602352.1"/>
    <property type="molecule type" value="Genomic_DNA"/>
</dbReference>
<organism evidence="1 5">
    <name type="scientific">Pseudomonas typographi</name>
    <dbReference type="NCBI Taxonomy" id="2715964"/>
    <lineage>
        <taxon>Bacteria</taxon>
        <taxon>Pseudomonadati</taxon>
        <taxon>Pseudomonadota</taxon>
        <taxon>Gammaproteobacteria</taxon>
        <taxon>Pseudomonadales</taxon>
        <taxon>Pseudomonadaceae</taxon>
        <taxon>Pseudomonas</taxon>
    </lineage>
</organism>
<sequence length="108" mass="11827">MKVVSKKLRDSARGQECALRFYGICNRNPETTVLAHVPCGQKGMGMKGPDYMACFACSSCHDLLDGRARNAFDGTRVAVDWRDVIRAVAETQAYWIGQGLMKVQGVAA</sequence>
<accession>A0ABR7Z611</accession>
<evidence type="ECO:0000313" key="4">
    <source>
        <dbReference type="EMBL" id="MBD1602352.1"/>
    </source>
</evidence>
<dbReference type="Pfam" id="PF07102">
    <property type="entry name" value="YbcO"/>
    <property type="match status" value="1"/>
</dbReference>
<dbReference type="Gene3D" id="3.30.50.20">
    <property type="entry name" value="prophage-derive protein ybcO"/>
    <property type="match status" value="1"/>
</dbReference>
<dbReference type="RefSeq" id="WP_190423588.1">
    <property type="nucleotide sequence ID" value="NZ_JAAOCA010000026.1"/>
</dbReference>
<proteinExistence type="predicted"/>
<name>A0ABR7Z611_9PSED</name>
<dbReference type="EMBL" id="JAAOCA010000047">
    <property type="protein sequence ID" value="MBD1601966.1"/>
    <property type="molecule type" value="Genomic_DNA"/>
</dbReference>